<dbReference type="GO" id="GO:0004721">
    <property type="term" value="F:phosphoprotein phosphatase activity"/>
    <property type="evidence" value="ECO:0007669"/>
    <property type="project" value="InterPro"/>
</dbReference>
<proteinExistence type="predicted"/>
<comment type="caution">
    <text evidence="1">The sequence shown here is derived from an EMBL/GenBank/DDBJ whole genome shotgun (WGS) entry which is preliminary data.</text>
</comment>
<dbReference type="Proteomes" id="UP000281245">
    <property type="component" value="Unassembled WGS sequence"/>
</dbReference>
<dbReference type="EMBL" id="QWIJ01000551">
    <property type="protein sequence ID" value="RMX81083.1"/>
    <property type="molecule type" value="Genomic_DNA"/>
</dbReference>
<evidence type="ECO:0000313" key="1">
    <source>
        <dbReference type="EMBL" id="RMX81083.1"/>
    </source>
</evidence>
<organism evidence="1 2">
    <name type="scientific">Hortaea werneckii</name>
    <name type="common">Black yeast</name>
    <name type="synonym">Cladosporium werneckii</name>
    <dbReference type="NCBI Taxonomy" id="91943"/>
    <lineage>
        <taxon>Eukaryota</taxon>
        <taxon>Fungi</taxon>
        <taxon>Dikarya</taxon>
        <taxon>Ascomycota</taxon>
        <taxon>Pezizomycotina</taxon>
        <taxon>Dothideomycetes</taxon>
        <taxon>Dothideomycetidae</taxon>
        <taxon>Mycosphaerellales</taxon>
        <taxon>Teratosphaeriaceae</taxon>
        <taxon>Hortaea</taxon>
    </lineage>
</organism>
<dbReference type="OrthoDB" id="9988524at2759"/>
<gene>
    <name evidence="1" type="ORF">D0869_07082</name>
</gene>
<dbReference type="SUPFAM" id="SSF52799">
    <property type="entry name" value="(Phosphotyrosine protein) phosphatases II"/>
    <property type="match status" value="1"/>
</dbReference>
<evidence type="ECO:0000313" key="2">
    <source>
        <dbReference type="Proteomes" id="UP000281245"/>
    </source>
</evidence>
<dbReference type="InterPro" id="IPR029021">
    <property type="entry name" value="Prot-tyrosine_phosphatase-like"/>
</dbReference>
<name>A0A3M6WR38_HORWE</name>
<accession>A0A3M6WR38</accession>
<reference evidence="1 2" key="1">
    <citation type="journal article" date="2018" name="BMC Genomics">
        <title>Genomic evidence for intraspecific hybridization in a clonal and extremely halotolerant yeast.</title>
        <authorList>
            <person name="Gostincar C."/>
            <person name="Stajich J.E."/>
            <person name="Zupancic J."/>
            <person name="Zalar P."/>
            <person name="Gunde-Cimerman N."/>
        </authorList>
    </citation>
    <scope>NUCLEOTIDE SEQUENCE [LARGE SCALE GENOMIC DNA]</scope>
    <source>
        <strain evidence="1 2">EXF-6656</strain>
    </source>
</reference>
<dbReference type="AlphaFoldDB" id="A0A3M6WR38"/>
<dbReference type="Gene3D" id="3.90.190.10">
    <property type="entry name" value="Protein tyrosine phosphatase superfamily"/>
    <property type="match status" value="1"/>
</dbReference>
<dbReference type="InterPro" id="IPR026893">
    <property type="entry name" value="Tyr/Ser_Pase_IphP-type"/>
</dbReference>
<dbReference type="Pfam" id="PF13350">
    <property type="entry name" value="Y_phosphatase3"/>
    <property type="match status" value="1"/>
</dbReference>
<sequence>MDEKIFNSSLLNFRDVTSARLLEAQQLSPRVTIAISWLLIIRSDEASQVDRKYLRESLGITSLIKLWGPYDVTRLLQLRADRPESFVRRKDDASQYQEQYPDKIRSFQVLDLNIHEISLYSSTYRANLSNSLSRKDKARGSGWFLVGQMNNLKAVCESAFERETGWLKNIADFLALSKPQIKAVFEALAQEEVCPVLIYGPHTSLILCLLLSLQGVAEDKISREYLLTEQNSDALPKYDNAYRKEFGLAAKTSYDHPQSFVPDVLDHINAEYRGVHVYLSSIGLTNNQLESVKKNLQEPANSNEKLVDVEEQYRFGEKYCRTSALVYTRASFSRYF</sequence>
<protein>
    <submittedName>
        <fullName evidence="1">Uncharacterized protein</fullName>
    </submittedName>
</protein>